<keyword evidence="1" id="KW-1133">Transmembrane helix</keyword>
<dbReference type="RefSeq" id="WP_181872476.1">
    <property type="nucleotide sequence ID" value="NZ_QPJM01000009.1"/>
</dbReference>
<accession>A0A368YSV6</accession>
<evidence type="ECO:0000313" key="3">
    <source>
        <dbReference type="Proteomes" id="UP000253324"/>
    </source>
</evidence>
<keyword evidence="1" id="KW-0472">Membrane</keyword>
<keyword evidence="3" id="KW-1185">Reference proteome</keyword>
<sequence>MSIHPPPPRQPDLPAWLIMAQKIYVMFTVVEAAMRSERRERQREIEAKPLATC</sequence>
<proteinExistence type="predicted"/>
<gene>
    <name evidence="2" type="ORF">C7476_109199</name>
</gene>
<feature type="transmembrane region" description="Helical" evidence="1">
    <location>
        <begin position="15"/>
        <end position="34"/>
    </location>
</feature>
<reference evidence="2 3" key="1">
    <citation type="submission" date="2018-07" db="EMBL/GenBank/DDBJ databases">
        <title>Genomic Encyclopedia of Type Strains, Phase III (KMG-III): the genomes of soil and plant-associated and newly described type strains.</title>
        <authorList>
            <person name="Whitman W."/>
        </authorList>
    </citation>
    <scope>NUCLEOTIDE SEQUENCE [LARGE SCALE GENOMIC DNA]</scope>
    <source>
        <strain evidence="2 3">31-25a</strain>
    </source>
</reference>
<name>A0A368YSV6_9HYPH</name>
<comment type="caution">
    <text evidence="2">The sequence shown here is derived from an EMBL/GenBank/DDBJ whole genome shotgun (WGS) entry which is preliminary data.</text>
</comment>
<evidence type="ECO:0000313" key="2">
    <source>
        <dbReference type="EMBL" id="RCW82017.1"/>
    </source>
</evidence>
<dbReference type="EMBL" id="QPJM01000009">
    <property type="protein sequence ID" value="RCW82017.1"/>
    <property type="molecule type" value="Genomic_DNA"/>
</dbReference>
<keyword evidence="1" id="KW-0812">Transmembrane</keyword>
<dbReference type="AlphaFoldDB" id="A0A368YSV6"/>
<evidence type="ECO:0000256" key="1">
    <source>
        <dbReference type="SAM" id="Phobius"/>
    </source>
</evidence>
<dbReference type="Proteomes" id="UP000253324">
    <property type="component" value="Unassembled WGS sequence"/>
</dbReference>
<organism evidence="2 3">
    <name type="scientific">Phyllobacterium bourgognense</name>
    <dbReference type="NCBI Taxonomy" id="314236"/>
    <lineage>
        <taxon>Bacteria</taxon>
        <taxon>Pseudomonadati</taxon>
        <taxon>Pseudomonadota</taxon>
        <taxon>Alphaproteobacteria</taxon>
        <taxon>Hyphomicrobiales</taxon>
        <taxon>Phyllobacteriaceae</taxon>
        <taxon>Phyllobacterium</taxon>
    </lineage>
</organism>
<protein>
    <submittedName>
        <fullName evidence="2">Uncharacterized protein</fullName>
    </submittedName>
</protein>